<evidence type="ECO:0000313" key="3">
    <source>
        <dbReference type="Proteomes" id="UP000256695"/>
    </source>
</evidence>
<keyword evidence="3" id="KW-1185">Reference proteome</keyword>
<protein>
    <recommendedName>
        <fullName evidence="4">Porin</fullName>
    </recommendedName>
</protein>
<evidence type="ECO:0000313" key="2">
    <source>
        <dbReference type="EMBL" id="RDU74187.1"/>
    </source>
</evidence>
<dbReference type="OrthoDB" id="5327900at2"/>
<feature type="chain" id="PRO_5017545884" description="Porin" evidence="1">
    <location>
        <begin position="22"/>
        <end position="403"/>
    </location>
</feature>
<accession>A0A3D8J9M5</accession>
<dbReference type="Proteomes" id="UP000256695">
    <property type="component" value="Unassembled WGS sequence"/>
</dbReference>
<name>A0A3D8J9M5_9HELI</name>
<gene>
    <name evidence="2" type="ORF">CQA57_02660</name>
</gene>
<keyword evidence="1" id="KW-0732">Signal</keyword>
<evidence type="ECO:0000256" key="1">
    <source>
        <dbReference type="SAM" id="SignalP"/>
    </source>
</evidence>
<evidence type="ECO:0008006" key="4">
    <source>
        <dbReference type="Google" id="ProtNLM"/>
    </source>
</evidence>
<reference evidence="2 3" key="1">
    <citation type="submission" date="2018-04" db="EMBL/GenBank/DDBJ databases">
        <title>Novel Campyloabacter and Helicobacter Species and Strains.</title>
        <authorList>
            <person name="Mannion A.J."/>
            <person name="Shen Z."/>
            <person name="Fox J.G."/>
        </authorList>
    </citation>
    <scope>NUCLEOTIDE SEQUENCE [LARGE SCALE GENOMIC DNA]</scope>
    <source>
        <strain evidence="2 3">MIT 04-9362</strain>
    </source>
</reference>
<dbReference type="AlphaFoldDB" id="A0A3D8J9M5"/>
<proteinExistence type="predicted"/>
<dbReference type="RefSeq" id="WP_115578695.1">
    <property type="nucleotide sequence ID" value="NZ_NXLX01000004.1"/>
</dbReference>
<feature type="signal peptide" evidence="1">
    <location>
        <begin position="1"/>
        <end position="21"/>
    </location>
</feature>
<sequence>MKKKIFGSLVLSGLMATSAYAVDVNFFGHIGGAYNQGLSGGNKSGVDNDKASYGGVTGHLGVDFGFNTLHLGVGAYGSFPIYGTKIFNEGYYENQADVAYSKKYADLSDLYIKYDGGDLTIAVGRFNNEFLDSPWINAYMQGVAAKWKIRSFGAWATWMNDYTTYGYAFNRIASELMSYHRFPSSFNGFGIGNEVFAGGLNFDFKFLKFDPYVNYFFNKGSVDDSIQAGARLALVFGDNGPVQSTTSIDFMWENTFGISNDDTMLLLTDEELLFGGVFKLGGGFLATTGGNGIVTINNPTRFYGAKFLTPNYNYGSSGYFFAKNNTWYVFTGVKSQYFDLDVLYANGDYNEFSAIASFTVFDKQVKGSLNGIALKVGGGYVNNGFKSNAFQHSNVVGFAKLSF</sequence>
<comment type="caution">
    <text evidence="2">The sequence shown here is derived from an EMBL/GenBank/DDBJ whole genome shotgun (WGS) entry which is preliminary data.</text>
</comment>
<dbReference type="EMBL" id="NXLX01000004">
    <property type="protein sequence ID" value="RDU74187.1"/>
    <property type="molecule type" value="Genomic_DNA"/>
</dbReference>
<organism evidence="2 3">
    <name type="scientific">Helicobacter anseris</name>
    <dbReference type="NCBI Taxonomy" id="375926"/>
    <lineage>
        <taxon>Bacteria</taxon>
        <taxon>Pseudomonadati</taxon>
        <taxon>Campylobacterota</taxon>
        <taxon>Epsilonproteobacteria</taxon>
        <taxon>Campylobacterales</taxon>
        <taxon>Helicobacteraceae</taxon>
        <taxon>Helicobacter</taxon>
    </lineage>
</organism>